<evidence type="ECO:0000313" key="2">
    <source>
        <dbReference type="Proteomes" id="UP000516134"/>
    </source>
</evidence>
<protein>
    <submittedName>
        <fullName evidence="1">Uncharacterized protein</fullName>
    </submittedName>
</protein>
<reference evidence="1 2" key="1">
    <citation type="submission" date="2020-08" db="EMBL/GenBank/DDBJ databases">
        <title>Genome sequence of Sphingomonas daechungensis KACC 18115T.</title>
        <authorList>
            <person name="Hyun D.-W."/>
            <person name="Bae J.-W."/>
        </authorList>
    </citation>
    <scope>NUCLEOTIDE SEQUENCE [LARGE SCALE GENOMIC DNA]</scope>
    <source>
        <strain evidence="1 2">KACC 18115</strain>
    </source>
</reference>
<evidence type="ECO:0000313" key="1">
    <source>
        <dbReference type="EMBL" id="QNP43386.1"/>
    </source>
</evidence>
<proteinExistence type="predicted"/>
<organism evidence="1 2">
    <name type="scientific">Sphingomonas daechungensis</name>
    <dbReference type="NCBI Taxonomy" id="1176646"/>
    <lineage>
        <taxon>Bacteria</taxon>
        <taxon>Pseudomonadati</taxon>
        <taxon>Pseudomonadota</taxon>
        <taxon>Alphaproteobacteria</taxon>
        <taxon>Sphingomonadales</taxon>
        <taxon>Sphingomonadaceae</taxon>
        <taxon>Sphingomonas</taxon>
    </lineage>
</organism>
<dbReference type="EMBL" id="CP060780">
    <property type="protein sequence ID" value="QNP43386.1"/>
    <property type="molecule type" value="Genomic_DNA"/>
</dbReference>
<keyword evidence="2" id="KW-1185">Reference proteome</keyword>
<dbReference type="RefSeq" id="WP_187714816.1">
    <property type="nucleotide sequence ID" value="NZ_BAABJC010000001.1"/>
</dbReference>
<gene>
    <name evidence="1" type="ORF">H9L15_00545</name>
</gene>
<name>A0ABX6T0L3_9SPHN</name>
<sequence>MAYGLDPRLFLENGPANHAAAAHSRKTSASYRAWAGLDADHRLEMIEKALRGAANDSARLPIAL</sequence>
<dbReference type="Proteomes" id="UP000516134">
    <property type="component" value="Chromosome"/>
</dbReference>
<accession>A0ABX6T0L3</accession>